<evidence type="ECO:0000256" key="1">
    <source>
        <dbReference type="SAM" id="MobiDB-lite"/>
    </source>
</evidence>
<feature type="chain" id="PRO_5040139773" evidence="2">
    <location>
        <begin position="25"/>
        <end position="411"/>
    </location>
</feature>
<evidence type="ECO:0000313" key="4">
    <source>
        <dbReference type="Proteomes" id="UP001153069"/>
    </source>
</evidence>
<sequence>MIRIQPFARLSILVLLGLASYANAEGQYSVGVSWALPETPEDGLLKDCSQLERDKLHIVVIRALQYIGIDMDHGGWAEMISEDALRDRYALWKKKYAEEFEDTDEGFEDNLDFGEKSWSDAMKEYNDLKKAVVEKKKTDLELKKEAAEKAKSQADQLQAEARKAEEEAEKALREADKAAKEATKLEREAGMSDEPDEACDTTEEFVCADGSLVTRILPGCLFEDCPISTTSDNASDPPSSSPTEIQSSSPSQAPTEDDTNDGEDKDARSLAEEQLDFLEYEVDLSTFEPWKHTGESNRRLGGHCDDAAAYCKRGMTYYCNYCCKCSGRRRRRRGLRQQQEREMMKIYSGEDIEMTTKLAWTAITAMMEKFEDDEEHNQHNRIECLKYPVEVVVKMQGEHGNIHTAGPESPV</sequence>
<dbReference type="Proteomes" id="UP001153069">
    <property type="component" value="Unassembled WGS sequence"/>
</dbReference>
<dbReference type="EMBL" id="CAICTM010001364">
    <property type="protein sequence ID" value="CAB9523012.1"/>
    <property type="molecule type" value="Genomic_DNA"/>
</dbReference>
<evidence type="ECO:0000256" key="2">
    <source>
        <dbReference type="SAM" id="SignalP"/>
    </source>
</evidence>
<reference evidence="3" key="1">
    <citation type="submission" date="2020-06" db="EMBL/GenBank/DDBJ databases">
        <authorList>
            <consortium name="Plant Systems Biology data submission"/>
        </authorList>
    </citation>
    <scope>NUCLEOTIDE SEQUENCE</scope>
    <source>
        <strain evidence="3">D6</strain>
    </source>
</reference>
<comment type="caution">
    <text evidence="3">The sequence shown here is derived from an EMBL/GenBank/DDBJ whole genome shotgun (WGS) entry which is preliminary data.</text>
</comment>
<feature type="region of interest" description="Disordered" evidence="1">
    <location>
        <begin position="151"/>
        <end position="198"/>
    </location>
</feature>
<keyword evidence="2" id="KW-0732">Signal</keyword>
<feature type="compositionally biased region" description="Low complexity" evidence="1">
    <location>
        <begin position="230"/>
        <end position="251"/>
    </location>
</feature>
<feature type="signal peptide" evidence="2">
    <location>
        <begin position="1"/>
        <end position="24"/>
    </location>
</feature>
<organism evidence="3 4">
    <name type="scientific">Seminavis robusta</name>
    <dbReference type="NCBI Taxonomy" id="568900"/>
    <lineage>
        <taxon>Eukaryota</taxon>
        <taxon>Sar</taxon>
        <taxon>Stramenopiles</taxon>
        <taxon>Ochrophyta</taxon>
        <taxon>Bacillariophyta</taxon>
        <taxon>Bacillariophyceae</taxon>
        <taxon>Bacillariophycidae</taxon>
        <taxon>Naviculales</taxon>
        <taxon>Naviculaceae</taxon>
        <taxon>Seminavis</taxon>
    </lineage>
</organism>
<feature type="compositionally biased region" description="Acidic residues" evidence="1">
    <location>
        <begin position="255"/>
        <end position="264"/>
    </location>
</feature>
<evidence type="ECO:0000313" key="3">
    <source>
        <dbReference type="EMBL" id="CAB9523012.1"/>
    </source>
</evidence>
<name>A0A9N8EJV2_9STRA</name>
<protein>
    <submittedName>
        <fullName evidence="3">Uncharacterized protein</fullName>
    </submittedName>
</protein>
<proteinExistence type="predicted"/>
<accession>A0A9N8EJV2</accession>
<keyword evidence="4" id="KW-1185">Reference proteome</keyword>
<gene>
    <name evidence="3" type="ORF">SEMRO_1366_G266660.1</name>
</gene>
<feature type="region of interest" description="Disordered" evidence="1">
    <location>
        <begin position="230"/>
        <end position="267"/>
    </location>
</feature>
<dbReference type="AlphaFoldDB" id="A0A9N8EJV2"/>
<feature type="compositionally biased region" description="Basic and acidic residues" evidence="1">
    <location>
        <begin position="160"/>
        <end position="190"/>
    </location>
</feature>